<dbReference type="RefSeq" id="WP_055200339.1">
    <property type="nucleotide sequence ID" value="NZ_BTHH01000012.1"/>
</dbReference>
<reference evidence="1 2" key="1">
    <citation type="submission" date="2015-09" db="EMBL/GenBank/DDBJ databases">
        <authorList>
            <consortium name="Pathogen Informatics"/>
        </authorList>
    </citation>
    <scope>NUCLEOTIDE SEQUENCE [LARGE SCALE GENOMIC DNA]</scope>
    <source>
        <strain evidence="1 2">2789STDY5834863</strain>
    </source>
</reference>
<dbReference type="EMBL" id="CYZN01000011">
    <property type="protein sequence ID" value="CUO09959.1"/>
    <property type="molecule type" value="Genomic_DNA"/>
</dbReference>
<organism evidence="1 2">
    <name type="scientific">Blautia wexlerae</name>
    <dbReference type="NCBI Taxonomy" id="418240"/>
    <lineage>
        <taxon>Bacteria</taxon>
        <taxon>Bacillati</taxon>
        <taxon>Bacillota</taxon>
        <taxon>Clostridia</taxon>
        <taxon>Lachnospirales</taxon>
        <taxon>Lachnospiraceae</taxon>
        <taxon>Blautia</taxon>
    </lineage>
</organism>
<sequence>MKRLTIKGFKTARFLLKAAASGIESLLEETYPVLREGAKRIGLSPKDFTHIEISNKAFNEATSIKGIYPFCKITYIADHIDGFQYRIRIGWKKTDEDIVPDILYIQKVMTDGEFDLDYILSFTENPEKGCCWISEGKRPRRIVNNIPDGWIGVEEDLPEPGKLNENTLDYQNYMCLVQVVEGKSADARPLAFTENRQWVNGNVDMTDYVLAWQDIPKCRNEKVVLPI</sequence>
<accession>A0A174CCF4</accession>
<gene>
    <name evidence="1" type="ORF">ERS852478_01839</name>
</gene>
<evidence type="ECO:0000313" key="2">
    <source>
        <dbReference type="Proteomes" id="UP000095431"/>
    </source>
</evidence>
<protein>
    <submittedName>
        <fullName evidence="1">Uncharacterized protein</fullName>
    </submittedName>
</protein>
<proteinExistence type="predicted"/>
<evidence type="ECO:0000313" key="1">
    <source>
        <dbReference type="EMBL" id="CUO09959.1"/>
    </source>
</evidence>
<name>A0A174CCF4_9FIRM</name>
<dbReference type="Proteomes" id="UP000095431">
    <property type="component" value="Unassembled WGS sequence"/>
</dbReference>
<dbReference type="AlphaFoldDB" id="A0A174CCF4"/>